<evidence type="ECO:0000256" key="2">
    <source>
        <dbReference type="ARBA" id="ARBA00022723"/>
    </source>
</evidence>
<keyword evidence="2" id="KW-0479">Metal-binding</keyword>
<dbReference type="PROSITE" id="PS51007">
    <property type="entry name" value="CYTC"/>
    <property type="match status" value="1"/>
</dbReference>
<dbReference type="GO" id="GO:0009055">
    <property type="term" value="F:electron transfer activity"/>
    <property type="evidence" value="ECO:0007669"/>
    <property type="project" value="InterPro"/>
</dbReference>
<dbReference type="InterPro" id="IPR036909">
    <property type="entry name" value="Cyt_c-like_dom_sf"/>
</dbReference>
<accession>A0A3B1BZZ7</accession>
<dbReference type="GO" id="GO:0020037">
    <property type="term" value="F:heme binding"/>
    <property type="evidence" value="ECO:0007669"/>
    <property type="project" value="InterPro"/>
</dbReference>
<sequence length="139" mass="15346">MKKLFAGLFALSLAFVFVSAGTALAGGDAAKGEVIFKKGTAKVALNGKKVNNKCKTCHKLTEKKKVGPGLKGVTKRRSEAWLVKWMSDPQKTWEENDKETQELKKWKKGRAKKPKTAMKIKLTPEQVADVIAFLKKNDG</sequence>
<dbReference type="GO" id="GO:0046872">
    <property type="term" value="F:metal ion binding"/>
    <property type="evidence" value="ECO:0007669"/>
    <property type="project" value="UniProtKB-KW"/>
</dbReference>
<evidence type="ECO:0000256" key="4">
    <source>
        <dbReference type="SAM" id="MobiDB-lite"/>
    </source>
</evidence>
<feature type="compositionally biased region" description="Basic residues" evidence="4">
    <location>
        <begin position="105"/>
        <end position="116"/>
    </location>
</feature>
<feature type="compositionally biased region" description="Basic and acidic residues" evidence="4">
    <location>
        <begin position="93"/>
        <end position="104"/>
    </location>
</feature>
<evidence type="ECO:0000259" key="5">
    <source>
        <dbReference type="PROSITE" id="PS51007"/>
    </source>
</evidence>
<dbReference type="SUPFAM" id="SSF46626">
    <property type="entry name" value="Cytochrome c"/>
    <property type="match status" value="1"/>
</dbReference>
<proteinExistence type="predicted"/>
<gene>
    <name evidence="6" type="ORF">MNBD_NITROSPINAE04-2605</name>
</gene>
<protein>
    <recommendedName>
        <fullName evidence="5">Cytochrome c domain-containing protein</fullName>
    </recommendedName>
</protein>
<dbReference type="Pfam" id="PF00034">
    <property type="entry name" value="Cytochrom_C"/>
    <property type="match status" value="1"/>
</dbReference>
<dbReference type="InterPro" id="IPR009056">
    <property type="entry name" value="Cyt_c-like_dom"/>
</dbReference>
<dbReference type="Gene3D" id="1.10.760.10">
    <property type="entry name" value="Cytochrome c-like domain"/>
    <property type="match status" value="1"/>
</dbReference>
<keyword evidence="1" id="KW-0349">Heme</keyword>
<name>A0A3B1BZZ7_9ZZZZ</name>
<evidence type="ECO:0000256" key="1">
    <source>
        <dbReference type="ARBA" id="ARBA00022617"/>
    </source>
</evidence>
<evidence type="ECO:0000313" key="6">
    <source>
        <dbReference type="EMBL" id="VAX16220.1"/>
    </source>
</evidence>
<feature type="region of interest" description="Disordered" evidence="4">
    <location>
        <begin position="93"/>
        <end position="116"/>
    </location>
</feature>
<feature type="domain" description="Cytochrome c" evidence="5">
    <location>
        <begin position="27"/>
        <end position="138"/>
    </location>
</feature>
<reference evidence="6" key="1">
    <citation type="submission" date="2018-06" db="EMBL/GenBank/DDBJ databases">
        <authorList>
            <person name="Zhirakovskaya E."/>
        </authorList>
    </citation>
    <scope>NUCLEOTIDE SEQUENCE</scope>
</reference>
<keyword evidence="3" id="KW-0408">Iron</keyword>
<evidence type="ECO:0000256" key="3">
    <source>
        <dbReference type="ARBA" id="ARBA00023004"/>
    </source>
</evidence>
<dbReference type="EMBL" id="UOGA01000059">
    <property type="protein sequence ID" value="VAX16220.1"/>
    <property type="molecule type" value="Genomic_DNA"/>
</dbReference>
<organism evidence="6">
    <name type="scientific">hydrothermal vent metagenome</name>
    <dbReference type="NCBI Taxonomy" id="652676"/>
    <lineage>
        <taxon>unclassified sequences</taxon>
        <taxon>metagenomes</taxon>
        <taxon>ecological metagenomes</taxon>
    </lineage>
</organism>
<dbReference type="AlphaFoldDB" id="A0A3B1BZZ7"/>